<dbReference type="Proteomes" id="UP000707451">
    <property type="component" value="Unassembled WGS sequence"/>
</dbReference>
<comment type="caution">
    <text evidence="1">The sequence shown here is derived from an EMBL/GenBank/DDBJ whole genome shotgun (WGS) entry which is preliminary data.</text>
</comment>
<dbReference type="GO" id="GO:0005886">
    <property type="term" value="C:plasma membrane"/>
    <property type="evidence" value="ECO:0007669"/>
    <property type="project" value="TreeGrafter"/>
</dbReference>
<evidence type="ECO:0000313" key="1">
    <source>
        <dbReference type="EMBL" id="KAG9061824.1"/>
    </source>
</evidence>
<dbReference type="OrthoDB" id="10395540at2759"/>
<name>A0A9P8BML5_9FUNG</name>
<dbReference type="GO" id="GO:0016485">
    <property type="term" value="P:protein processing"/>
    <property type="evidence" value="ECO:0007669"/>
    <property type="project" value="TreeGrafter"/>
</dbReference>
<gene>
    <name evidence="1" type="ORF">KI688_006975</name>
</gene>
<sequence length="142" mass="15640">MATYESNILTVKWLEQETCNVAIKKLTFMAKAFGYSINSPIATSSLSLNDFHQAYTIVADDFFANQVKYSLWSAATSFSQLTLHHDREAMNIPPPDVLGSYLATGNSIELGAGILQMLFFHVENAEYANYSRIGAFIGNGIG</sequence>
<dbReference type="InterPro" id="IPR024079">
    <property type="entry name" value="MetalloPept_cat_dom_sf"/>
</dbReference>
<dbReference type="EMBL" id="JAHRHY010000022">
    <property type="protein sequence ID" value="KAG9061824.1"/>
    <property type="molecule type" value="Genomic_DNA"/>
</dbReference>
<dbReference type="GO" id="GO:0004222">
    <property type="term" value="F:metalloendopeptidase activity"/>
    <property type="evidence" value="ECO:0007669"/>
    <property type="project" value="InterPro"/>
</dbReference>
<dbReference type="AlphaFoldDB" id="A0A9P8BML5"/>
<evidence type="ECO:0000313" key="2">
    <source>
        <dbReference type="Proteomes" id="UP000707451"/>
    </source>
</evidence>
<keyword evidence="2" id="KW-1185">Reference proteome</keyword>
<dbReference type="PANTHER" id="PTHR11733:SF167">
    <property type="entry name" value="FI17812P1-RELATED"/>
    <property type="match status" value="1"/>
</dbReference>
<dbReference type="Gene3D" id="3.40.390.10">
    <property type="entry name" value="Collagenase (Catalytic Domain)"/>
    <property type="match status" value="1"/>
</dbReference>
<accession>A0A9P8BML5</accession>
<dbReference type="PANTHER" id="PTHR11733">
    <property type="entry name" value="ZINC METALLOPROTEASE FAMILY M13 NEPRILYSIN-RELATED"/>
    <property type="match status" value="1"/>
</dbReference>
<dbReference type="InterPro" id="IPR000718">
    <property type="entry name" value="Peptidase_M13"/>
</dbReference>
<reference evidence="1" key="1">
    <citation type="submission" date="2021-06" db="EMBL/GenBank/DDBJ databases">
        <title>Genome Sequence of Mortierella hyaline Strain SCG-10, a Cold-Adapted, Nitrate-Reducing Fungus Isolated from Soil in Minnesota, USA.</title>
        <authorList>
            <person name="Aldossari N."/>
        </authorList>
    </citation>
    <scope>NUCLEOTIDE SEQUENCE</scope>
    <source>
        <strain evidence="1">SCG-10</strain>
    </source>
</reference>
<organism evidence="1 2">
    <name type="scientific">Linnemannia hyalina</name>
    <dbReference type="NCBI Taxonomy" id="64524"/>
    <lineage>
        <taxon>Eukaryota</taxon>
        <taxon>Fungi</taxon>
        <taxon>Fungi incertae sedis</taxon>
        <taxon>Mucoromycota</taxon>
        <taxon>Mortierellomycotina</taxon>
        <taxon>Mortierellomycetes</taxon>
        <taxon>Mortierellales</taxon>
        <taxon>Mortierellaceae</taxon>
        <taxon>Linnemannia</taxon>
    </lineage>
</organism>
<proteinExistence type="predicted"/>
<dbReference type="PROSITE" id="PS51885">
    <property type="entry name" value="NEPRILYSIN"/>
    <property type="match status" value="1"/>
</dbReference>
<dbReference type="SUPFAM" id="SSF55486">
    <property type="entry name" value="Metalloproteases ('zincins'), catalytic domain"/>
    <property type="match status" value="1"/>
</dbReference>
<protein>
    <submittedName>
        <fullName evidence="1">Uncharacterized protein</fullName>
    </submittedName>
</protein>